<dbReference type="InterPro" id="IPR011011">
    <property type="entry name" value="Znf_FYVE_PHD"/>
</dbReference>
<evidence type="ECO:0000256" key="2">
    <source>
        <dbReference type="ARBA" id="ARBA00022771"/>
    </source>
</evidence>
<dbReference type="PROSITE" id="PS50178">
    <property type="entry name" value="ZF_FYVE"/>
    <property type="match status" value="1"/>
</dbReference>
<dbReference type="PANTHER" id="PTHR13510:SF44">
    <property type="entry name" value="RABENOSYN-5"/>
    <property type="match status" value="1"/>
</dbReference>
<evidence type="ECO:0000256" key="4">
    <source>
        <dbReference type="PROSITE-ProRule" id="PRU00091"/>
    </source>
</evidence>
<feature type="compositionally biased region" description="Polar residues" evidence="5">
    <location>
        <begin position="580"/>
        <end position="591"/>
    </location>
</feature>
<dbReference type="Gene3D" id="3.30.530.20">
    <property type="match status" value="1"/>
</dbReference>
<protein>
    <recommendedName>
        <fullName evidence="6">FYVE-type domain-containing protein</fullName>
    </recommendedName>
</protein>
<dbReference type="EMBL" id="CANTFL010001467">
    <property type="protein sequence ID" value="CAI5742423.1"/>
    <property type="molecule type" value="Genomic_DNA"/>
</dbReference>
<name>A0AAV0V1N4_HYABA</name>
<dbReference type="InterPro" id="IPR013083">
    <property type="entry name" value="Znf_RING/FYVE/PHD"/>
</dbReference>
<proteinExistence type="predicted"/>
<evidence type="ECO:0000256" key="1">
    <source>
        <dbReference type="ARBA" id="ARBA00022723"/>
    </source>
</evidence>
<dbReference type="GO" id="GO:0008270">
    <property type="term" value="F:zinc ion binding"/>
    <property type="evidence" value="ECO:0007669"/>
    <property type="project" value="UniProtKB-KW"/>
</dbReference>
<feature type="compositionally biased region" description="Low complexity" evidence="5">
    <location>
        <begin position="422"/>
        <end position="433"/>
    </location>
</feature>
<keyword evidence="1" id="KW-0479">Metal-binding</keyword>
<feature type="compositionally biased region" description="Polar residues" evidence="5">
    <location>
        <begin position="1"/>
        <end position="19"/>
    </location>
</feature>
<evidence type="ECO:0000256" key="3">
    <source>
        <dbReference type="ARBA" id="ARBA00022833"/>
    </source>
</evidence>
<keyword evidence="2 4" id="KW-0863">Zinc-finger</keyword>
<feature type="compositionally biased region" description="Basic and acidic residues" evidence="5">
    <location>
        <begin position="626"/>
        <end position="637"/>
    </location>
</feature>
<dbReference type="AlphaFoldDB" id="A0AAV0V1N4"/>
<feature type="region of interest" description="Disordered" evidence="5">
    <location>
        <begin position="1"/>
        <end position="20"/>
    </location>
</feature>
<feature type="compositionally biased region" description="Acidic residues" evidence="5">
    <location>
        <begin position="638"/>
        <end position="648"/>
    </location>
</feature>
<evidence type="ECO:0000259" key="6">
    <source>
        <dbReference type="PROSITE" id="PS50178"/>
    </source>
</evidence>
<evidence type="ECO:0000256" key="5">
    <source>
        <dbReference type="SAM" id="MobiDB-lite"/>
    </source>
</evidence>
<feature type="region of interest" description="Disordered" evidence="5">
    <location>
        <begin position="387"/>
        <end position="433"/>
    </location>
</feature>
<dbReference type="CDD" id="cd00065">
    <property type="entry name" value="FYVE_like_SF"/>
    <property type="match status" value="1"/>
</dbReference>
<dbReference type="SUPFAM" id="SSF57903">
    <property type="entry name" value="FYVE/PHD zinc finger"/>
    <property type="match status" value="1"/>
</dbReference>
<gene>
    <name evidence="7" type="ORF">HBR001_LOCUS8976</name>
</gene>
<evidence type="ECO:0000313" key="8">
    <source>
        <dbReference type="Proteomes" id="UP001162031"/>
    </source>
</evidence>
<organism evidence="7 8">
    <name type="scientific">Hyaloperonospora brassicae</name>
    <name type="common">Brassica downy mildew</name>
    <name type="synonym">Peronospora brassicae</name>
    <dbReference type="NCBI Taxonomy" id="162125"/>
    <lineage>
        <taxon>Eukaryota</taxon>
        <taxon>Sar</taxon>
        <taxon>Stramenopiles</taxon>
        <taxon>Oomycota</taxon>
        <taxon>Peronosporomycetes</taxon>
        <taxon>Peronosporales</taxon>
        <taxon>Peronosporaceae</taxon>
        <taxon>Hyaloperonospora</taxon>
    </lineage>
</organism>
<evidence type="ECO:0000313" key="7">
    <source>
        <dbReference type="EMBL" id="CAI5742423.1"/>
    </source>
</evidence>
<feature type="region of interest" description="Disordered" evidence="5">
    <location>
        <begin position="619"/>
        <end position="648"/>
    </location>
</feature>
<dbReference type="InterPro" id="IPR017455">
    <property type="entry name" value="Znf_FYVE-rel"/>
</dbReference>
<dbReference type="InterPro" id="IPR052727">
    <property type="entry name" value="Rab4/Rab5_effector"/>
</dbReference>
<sequence>MPRKSSSPLPRTVSGSSSYRSRKLRFPLPDNYFPPLRLSLSDVQEYKTQVEAIITKTMESCKEHEACVAGFNPDEDKCWQDVAHDSDLSVARRKQGATTTTRTFGTVPGDFHRFVDFFSSKTSEQLFAWNQFFFGCAIDAVVLCNLNVDHQDDQMTLGIKWTCMQPSMLTRKRDECFLEYVGFRKDDQGREIAVTVRLPVEIPECPPLPDELKTKREKVTTVSIVRASESRANATQIFMLSQSEHKGLTASTKYCKKLLKALKDVSLSADAKCIATALMRPGFLEQSQAGGKPFAMEATIRPWVPTSCVQRGCTSCSRPFRGGHRRHHCQMCGDDFCRKCLVQRASARRRGNTVGHDATMTSQRTFRVVQSAFCKVCISRTCEEDAEPSHEQMEADRRSEVSSISSAMPRRSSIEQQTAIASPKSSVSRSSLSQQTDASYSIANWNEDTRTSWWSEVDADACSWKSGSSHFSRISRNHSGIATVRSSVSSDYSLGRNSILAPQSLNTPHEVDIVQLDDQLEERSSIYEVIDTKDMMRGHRSESDHLADEGFCSMYPDTSRARQSSTPATPKTMPRHPKSTRNFNTADSMPSSKSLDQCIAEQNELLLQVLSASRIFNPRVQTRAKAPSETESIHEGSNESDDNGMYEL</sequence>
<accession>A0AAV0V1N4</accession>
<feature type="region of interest" description="Disordered" evidence="5">
    <location>
        <begin position="558"/>
        <end position="591"/>
    </location>
</feature>
<keyword evidence="8" id="KW-1185">Reference proteome</keyword>
<feature type="compositionally biased region" description="Low complexity" evidence="5">
    <location>
        <begin position="402"/>
        <end position="411"/>
    </location>
</feature>
<comment type="caution">
    <text evidence="7">The sequence shown here is derived from an EMBL/GenBank/DDBJ whole genome shotgun (WGS) entry which is preliminary data.</text>
</comment>
<dbReference type="PANTHER" id="PTHR13510">
    <property type="entry name" value="FYVE-FINGER-CONTAINING RAB5 EFFECTOR PROTEIN RABENOSYN-5-RELATED"/>
    <property type="match status" value="1"/>
</dbReference>
<feature type="domain" description="FYVE-type" evidence="6">
    <location>
        <begin position="313"/>
        <end position="382"/>
    </location>
</feature>
<feature type="compositionally biased region" description="Basic and acidic residues" evidence="5">
    <location>
        <begin position="387"/>
        <end position="400"/>
    </location>
</feature>
<reference evidence="7" key="1">
    <citation type="submission" date="2022-12" db="EMBL/GenBank/DDBJ databases">
        <authorList>
            <person name="Webb A."/>
        </authorList>
    </citation>
    <scope>NUCLEOTIDE SEQUENCE</scope>
    <source>
        <strain evidence="7">Hp1</strain>
    </source>
</reference>
<dbReference type="Proteomes" id="UP001162031">
    <property type="component" value="Unassembled WGS sequence"/>
</dbReference>
<dbReference type="Gene3D" id="3.30.40.10">
    <property type="entry name" value="Zinc/RING finger domain, C3HC4 (zinc finger)"/>
    <property type="match status" value="1"/>
</dbReference>
<dbReference type="InterPro" id="IPR023393">
    <property type="entry name" value="START-like_dom_sf"/>
</dbReference>
<keyword evidence="3" id="KW-0862">Zinc</keyword>